<dbReference type="Gene3D" id="3.40.50.300">
    <property type="entry name" value="P-loop containing nucleotide triphosphate hydrolases"/>
    <property type="match status" value="1"/>
</dbReference>
<evidence type="ECO:0000256" key="2">
    <source>
        <dbReference type="ARBA" id="ARBA00022448"/>
    </source>
</evidence>
<comment type="similarity">
    <text evidence="1">Belongs to the ABC transporter superfamily.</text>
</comment>
<dbReference type="EMBL" id="CBWP010000084">
    <property type="protein sequence ID" value="CDL41416.1"/>
    <property type="molecule type" value="Genomic_DNA"/>
</dbReference>
<evidence type="ECO:0000313" key="6">
    <source>
        <dbReference type="Proteomes" id="UP000019194"/>
    </source>
</evidence>
<dbReference type="GO" id="GO:0015658">
    <property type="term" value="F:branched-chain amino acid transmembrane transporter activity"/>
    <property type="evidence" value="ECO:0007669"/>
    <property type="project" value="TreeGrafter"/>
</dbReference>
<evidence type="ECO:0000256" key="1">
    <source>
        <dbReference type="ARBA" id="ARBA00005417"/>
    </source>
</evidence>
<dbReference type="InterPro" id="IPR052156">
    <property type="entry name" value="BCAA_Transport_ATP-bd_LivF"/>
</dbReference>
<dbReference type="InterPro" id="IPR027417">
    <property type="entry name" value="P-loop_NTPase"/>
</dbReference>
<sequence>MLQVKELNQYYGGSHILRGVNFEARIGEVTCLLGRNGVGKTTLLKCLMGLIPARSGSVLWQEKNVTHWKPHQRVRAGVAYVPQGRDIFPRFDGRRESAARPFPFFSTGGTTCAG</sequence>
<dbReference type="GO" id="GO:0015807">
    <property type="term" value="P:L-amino acid transport"/>
    <property type="evidence" value="ECO:0007669"/>
    <property type="project" value="TreeGrafter"/>
</dbReference>
<keyword evidence="3" id="KW-0029">Amino-acid transport</keyword>
<dbReference type="InterPro" id="IPR003439">
    <property type="entry name" value="ABC_transporter-like_ATP-bd"/>
</dbReference>
<evidence type="ECO:0000313" key="5">
    <source>
        <dbReference type="EMBL" id="CDL41416.1"/>
    </source>
</evidence>
<dbReference type="GO" id="GO:0005524">
    <property type="term" value="F:ATP binding"/>
    <property type="evidence" value="ECO:0007669"/>
    <property type="project" value="InterPro"/>
</dbReference>
<dbReference type="SUPFAM" id="SSF52540">
    <property type="entry name" value="P-loop containing nucleoside triphosphate hydrolases"/>
    <property type="match status" value="1"/>
</dbReference>
<dbReference type="AlphaFoldDB" id="A0A7G2IWA7"/>
<evidence type="ECO:0000259" key="4">
    <source>
        <dbReference type="Pfam" id="PF00005"/>
    </source>
</evidence>
<keyword evidence="2" id="KW-0813">Transport</keyword>
<dbReference type="PANTHER" id="PTHR43820:SF5">
    <property type="entry name" value="HIGH-AFFINITY BRANCHED-CHAIN AMINO ACID TRANSPORT ATP-BINDING PROTEIN"/>
    <property type="match status" value="1"/>
</dbReference>
<dbReference type="Proteomes" id="UP000019194">
    <property type="component" value="Unassembled WGS sequence"/>
</dbReference>
<dbReference type="GO" id="GO:0016887">
    <property type="term" value="F:ATP hydrolysis activity"/>
    <property type="evidence" value="ECO:0007669"/>
    <property type="project" value="InterPro"/>
</dbReference>
<dbReference type="PANTHER" id="PTHR43820">
    <property type="entry name" value="HIGH-AFFINITY BRANCHED-CHAIN AMINO ACID TRANSPORT ATP-BINDING PROTEIN LIVF"/>
    <property type="match status" value="1"/>
</dbReference>
<name>A0A7G2IWA7_CITFR</name>
<organism evidence="5 6">
    <name type="scientific">Citrobacter freundii</name>
    <dbReference type="NCBI Taxonomy" id="546"/>
    <lineage>
        <taxon>Bacteria</taxon>
        <taxon>Pseudomonadati</taxon>
        <taxon>Pseudomonadota</taxon>
        <taxon>Gammaproteobacteria</taxon>
        <taxon>Enterobacterales</taxon>
        <taxon>Enterobacteriaceae</taxon>
        <taxon>Citrobacter</taxon>
        <taxon>Citrobacter freundii complex</taxon>
    </lineage>
</organism>
<feature type="domain" description="ABC transporter" evidence="4">
    <location>
        <begin position="17"/>
        <end position="93"/>
    </location>
</feature>
<dbReference type="Pfam" id="PF00005">
    <property type="entry name" value="ABC_tran"/>
    <property type="match status" value="1"/>
</dbReference>
<protein>
    <submittedName>
        <fullName evidence="5">Urea ABC transporter, ATPase protein UrtE</fullName>
    </submittedName>
</protein>
<accession>A0A7G2IWA7</accession>
<reference evidence="5 6" key="1">
    <citation type="submission" date="2013-10" db="EMBL/GenBank/DDBJ databases">
        <title>Antibiotic resistance diversity of beta-lactamase producers in the General Hospital Vienna.</title>
        <authorList>
            <person name="Barisic I."/>
            <person name="Mitteregger D."/>
            <person name="Hirschl A.M."/>
            <person name="Noehammer C."/>
            <person name="Wiesinger-Mayr H."/>
        </authorList>
    </citation>
    <scope>NUCLEOTIDE SEQUENCE [LARGE SCALE GENOMIC DNA]</scope>
    <source>
        <strain evidence="5 6">ISC11</strain>
    </source>
</reference>
<evidence type="ECO:0000256" key="3">
    <source>
        <dbReference type="ARBA" id="ARBA00022970"/>
    </source>
</evidence>
<comment type="caution">
    <text evidence="5">The sequence shown here is derived from an EMBL/GenBank/DDBJ whole genome shotgun (WGS) entry which is preliminary data.</text>
</comment>
<proteinExistence type="inferred from homology"/>